<dbReference type="InterPro" id="IPR011051">
    <property type="entry name" value="RmlC_Cupin_sf"/>
</dbReference>
<reference evidence="2 3" key="1">
    <citation type="submission" date="2020-08" db="EMBL/GenBank/DDBJ databases">
        <title>Genomic Encyclopedia of Archaeal and Bacterial Type Strains, Phase II (KMG-II): from individual species to whole genera.</title>
        <authorList>
            <person name="Goeker M."/>
        </authorList>
    </citation>
    <scope>NUCLEOTIDE SEQUENCE [LARGE SCALE GENOMIC DNA]</scope>
    <source>
        <strain evidence="2 3">DSM 23288</strain>
    </source>
</reference>
<dbReference type="EMBL" id="JACHNU010000006">
    <property type="protein sequence ID" value="MBB4664276.1"/>
    <property type="molecule type" value="Genomic_DNA"/>
</dbReference>
<dbReference type="InterPro" id="IPR014710">
    <property type="entry name" value="RmlC-like_jellyroll"/>
</dbReference>
<gene>
    <name evidence="2" type="ORF">BDZ31_003879</name>
</gene>
<evidence type="ECO:0000313" key="2">
    <source>
        <dbReference type="EMBL" id="MBB4664276.1"/>
    </source>
</evidence>
<name>A0A840IHM2_9ACTN</name>
<keyword evidence="3" id="KW-1185">Reference proteome</keyword>
<proteinExistence type="predicted"/>
<evidence type="ECO:0000259" key="1">
    <source>
        <dbReference type="Pfam" id="PF12973"/>
    </source>
</evidence>
<feature type="domain" description="ChrR-like cupin" evidence="1">
    <location>
        <begin position="26"/>
        <end position="90"/>
    </location>
</feature>
<dbReference type="Proteomes" id="UP000585272">
    <property type="component" value="Unassembled WGS sequence"/>
</dbReference>
<dbReference type="RefSeq" id="WP_183344148.1">
    <property type="nucleotide sequence ID" value="NZ_JACHNU010000006.1"/>
</dbReference>
<dbReference type="Pfam" id="PF12973">
    <property type="entry name" value="Cupin_7"/>
    <property type="match status" value="1"/>
</dbReference>
<dbReference type="AlphaFoldDB" id="A0A840IHM2"/>
<accession>A0A840IHM2</accession>
<dbReference type="SUPFAM" id="SSF51182">
    <property type="entry name" value="RmlC-like cupins"/>
    <property type="match status" value="2"/>
</dbReference>
<comment type="caution">
    <text evidence="2">The sequence shown here is derived from an EMBL/GenBank/DDBJ whole genome shotgun (WGS) entry which is preliminary data.</text>
</comment>
<dbReference type="Gene3D" id="2.60.120.10">
    <property type="entry name" value="Jelly Rolls"/>
    <property type="match status" value="1"/>
</dbReference>
<dbReference type="InterPro" id="IPR025979">
    <property type="entry name" value="ChrR-like_cupin_dom"/>
</dbReference>
<evidence type="ECO:0000313" key="3">
    <source>
        <dbReference type="Proteomes" id="UP000585272"/>
    </source>
</evidence>
<organism evidence="2 3">
    <name type="scientific">Conexibacter arvalis</name>
    <dbReference type="NCBI Taxonomy" id="912552"/>
    <lineage>
        <taxon>Bacteria</taxon>
        <taxon>Bacillati</taxon>
        <taxon>Actinomycetota</taxon>
        <taxon>Thermoleophilia</taxon>
        <taxon>Solirubrobacterales</taxon>
        <taxon>Conexibacteraceae</taxon>
        <taxon>Conexibacter</taxon>
    </lineage>
</organism>
<sequence>MARAHVEDLHYTDVPLEQAAAGPFAGAPWRVLSRDEETGAMTALVEAPAGYAVDQQLDAGCELLVLDGAVTIDGDEVAAGRYAYLPHGDSARLEATGATRLLAVIGAPGAGGGERSVVDPESMQWMVRVSEARTDSGFTEPILHVVKILRRDPVSGDVTGLSALPAGMGQVTAEWHDPADEGFMLRGDMLVLGPDGEPAEMVVGTYNWRPESARHLPKYTHTGNLRFFRATGGGFDGTVTVTYVDEPRWPAMLAAYQARFPFFG</sequence>
<protein>
    <recommendedName>
        <fullName evidence="1">ChrR-like cupin domain-containing protein</fullName>
    </recommendedName>
</protein>